<keyword evidence="3" id="KW-0503">Monooxygenase</keyword>
<dbReference type="KEGG" id="acp:A2cp1_3311"/>
<dbReference type="PANTHER" id="PTHR37811">
    <property type="entry name" value="BLL5343 PROTEIN"/>
    <property type="match status" value="1"/>
</dbReference>
<dbReference type="GO" id="GO:0004497">
    <property type="term" value="F:monooxygenase activity"/>
    <property type="evidence" value="ECO:0007669"/>
    <property type="project" value="UniProtKB-KW"/>
</dbReference>
<gene>
    <name evidence="3" type="ordered locus">A2cp1_3311</name>
</gene>
<feature type="region of interest" description="Disordered" evidence="1">
    <location>
        <begin position="1"/>
        <end position="21"/>
    </location>
</feature>
<evidence type="ECO:0000256" key="1">
    <source>
        <dbReference type="SAM" id="MobiDB-lite"/>
    </source>
</evidence>
<keyword evidence="4" id="KW-1185">Reference proteome</keyword>
<proteinExistence type="predicted"/>
<feature type="domain" description="ABM" evidence="2">
    <location>
        <begin position="28"/>
        <end position="95"/>
    </location>
</feature>
<keyword evidence="3" id="KW-0560">Oxidoreductase</keyword>
<evidence type="ECO:0000313" key="4">
    <source>
        <dbReference type="Proteomes" id="UP000007089"/>
    </source>
</evidence>
<dbReference type="RefSeq" id="WP_015934456.1">
    <property type="nucleotide sequence ID" value="NC_011891.1"/>
</dbReference>
<dbReference type="Proteomes" id="UP000007089">
    <property type="component" value="Chromosome"/>
</dbReference>
<dbReference type="Pfam" id="PF03992">
    <property type="entry name" value="ABM"/>
    <property type="match status" value="1"/>
</dbReference>
<feature type="compositionally biased region" description="Low complexity" evidence="1">
    <location>
        <begin position="9"/>
        <end position="21"/>
    </location>
</feature>
<dbReference type="InterPro" id="IPR052936">
    <property type="entry name" value="Jasmonate_Hydroxylase-like"/>
</dbReference>
<dbReference type="PANTHER" id="PTHR37811:SF2">
    <property type="entry name" value="ABM DOMAIN-CONTAINING PROTEIN"/>
    <property type="match status" value="1"/>
</dbReference>
<dbReference type="InterPro" id="IPR007138">
    <property type="entry name" value="ABM_dom"/>
</dbReference>
<dbReference type="InterPro" id="IPR011008">
    <property type="entry name" value="Dimeric_a/b-barrel"/>
</dbReference>
<organism evidence="3 4">
    <name type="scientific">Anaeromyxobacter dehalogenans (strain ATCC BAA-258 / DSM 21875 / 2CP-1)</name>
    <dbReference type="NCBI Taxonomy" id="455488"/>
    <lineage>
        <taxon>Bacteria</taxon>
        <taxon>Pseudomonadati</taxon>
        <taxon>Myxococcota</taxon>
        <taxon>Myxococcia</taxon>
        <taxon>Myxococcales</taxon>
        <taxon>Cystobacterineae</taxon>
        <taxon>Anaeromyxobacteraceae</taxon>
        <taxon>Anaeromyxobacter</taxon>
    </lineage>
</organism>
<dbReference type="SUPFAM" id="SSF54909">
    <property type="entry name" value="Dimeric alpha+beta barrel"/>
    <property type="match status" value="1"/>
</dbReference>
<dbReference type="Gene3D" id="3.30.70.100">
    <property type="match status" value="1"/>
</dbReference>
<reference evidence="3" key="1">
    <citation type="submission" date="2009-01" db="EMBL/GenBank/DDBJ databases">
        <title>Complete sequence of Anaeromyxobacter dehalogenans 2CP-1.</title>
        <authorList>
            <consortium name="US DOE Joint Genome Institute"/>
            <person name="Lucas S."/>
            <person name="Copeland A."/>
            <person name="Lapidus A."/>
            <person name="Glavina del Rio T."/>
            <person name="Dalin E."/>
            <person name="Tice H."/>
            <person name="Bruce D."/>
            <person name="Goodwin L."/>
            <person name="Pitluck S."/>
            <person name="Saunders E."/>
            <person name="Brettin T."/>
            <person name="Detter J.C."/>
            <person name="Han C."/>
            <person name="Larimer F."/>
            <person name="Land M."/>
            <person name="Hauser L."/>
            <person name="Kyrpides N."/>
            <person name="Ovchinnikova G."/>
            <person name="Beliaev A.S."/>
            <person name="Richardson P."/>
        </authorList>
    </citation>
    <scope>NUCLEOTIDE SEQUENCE</scope>
    <source>
        <strain evidence="3">2CP-1</strain>
    </source>
</reference>
<accession>B8JHD3</accession>
<evidence type="ECO:0000313" key="3">
    <source>
        <dbReference type="EMBL" id="ACL66645.1"/>
    </source>
</evidence>
<dbReference type="HOGENOM" id="CLU_127039_1_0_7"/>
<evidence type="ECO:0000259" key="2">
    <source>
        <dbReference type="Pfam" id="PF03992"/>
    </source>
</evidence>
<name>B8JHD3_ANAD2</name>
<dbReference type="EMBL" id="CP001359">
    <property type="protein sequence ID" value="ACL66645.1"/>
    <property type="molecule type" value="Genomic_DNA"/>
</dbReference>
<sequence>MFERDPSRAAPAGGIAPPAGPGAYAVVFTSLRTDGDQGYAQTAEEMEALARVQPGFLGVESARGADGLGITVAYWRDEDAIRRWRELADHRAAQRAGRERWYRAYRVRVCRVEREYAFP</sequence>
<dbReference type="AlphaFoldDB" id="B8JHD3"/>
<protein>
    <submittedName>
        <fullName evidence="3">Antibiotic biosynthesis monooxygenase</fullName>
    </submittedName>
</protein>